<dbReference type="Proteomes" id="UP000271587">
    <property type="component" value="Chromosome"/>
</dbReference>
<keyword evidence="2" id="KW-1185">Reference proteome</keyword>
<sequence>MNVKDAGYIAFRCYPQQSPKWEAYGINHAVYGSGDSLSETREDARQALGLHLDCNADDIYFTELHEHQVAVDTPDHPAVWVRTLHEESPRRDEFRREIREIIAETLVTDPQYYDVFAFGTASTGDIVATIALPDDLVSNLLAQVGGTDRLYVCLPSKQDLQWQCLSNEFAEGEPGDVTVASLGLSDAASVADFSRLRQLHRVPCSISCSRTPNPLQGSLAVLCCNAPKFCQVHFRALLPPMHRG</sequence>
<name>A0A3G6J221_9CORY</name>
<dbReference type="AlphaFoldDB" id="A0A3G6J221"/>
<reference evidence="1 2" key="1">
    <citation type="submission" date="2018-11" db="EMBL/GenBank/DDBJ databases">
        <authorList>
            <person name="Kleinhagauer T."/>
            <person name="Glaeser S.P."/>
            <person name="Spergser J."/>
            <person name="Ruckert C."/>
            <person name="Kaempfer P."/>
            <person name="Busse H.-J."/>
        </authorList>
    </citation>
    <scope>NUCLEOTIDE SEQUENCE [LARGE SCALE GENOMIC DNA]</scope>
    <source>
        <strain evidence="1 2">W8</strain>
    </source>
</reference>
<dbReference type="KEGG" id="cgk:CGERO_00460"/>
<dbReference type="EMBL" id="CP033897">
    <property type="protein sequence ID" value="AZA10430.1"/>
    <property type="molecule type" value="Genomic_DNA"/>
</dbReference>
<protein>
    <submittedName>
        <fullName evidence="1">Uncharacterized protein</fullName>
    </submittedName>
</protein>
<organism evidence="1 2">
    <name type="scientific">Corynebacterium gerontici</name>
    <dbReference type="NCBI Taxonomy" id="2079234"/>
    <lineage>
        <taxon>Bacteria</taxon>
        <taxon>Bacillati</taxon>
        <taxon>Actinomycetota</taxon>
        <taxon>Actinomycetes</taxon>
        <taxon>Mycobacteriales</taxon>
        <taxon>Corynebacteriaceae</taxon>
        <taxon>Corynebacterium</taxon>
    </lineage>
</organism>
<accession>A0A3G6J221</accession>
<evidence type="ECO:0000313" key="1">
    <source>
        <dbReference type="EMBL" id="AZA10430.1"/>
    </source>
</evidence>
<gene>
    <name evidence="1" type="ORF">CGERO_00460</name>
</gene>
<evidence type="ECO:0000313" key="2">
    <source>
        <dbReference type="Proteomes" id="UP000271587"/>
    </source>
</evidence>
<proteinExistence type="predicted"/>